<dbReference type="EMBL" id="JAPDRP010000006">
    <property type="protein sequence ID" value="KAJ9646441.1"/>
    <property type="molecule type" value="Genomic_DNA"/>
</dbReference>
<reference evidence="1" key="1">
    <citation type="submission" date="2022-10" db="EMBL/GenBank/DDBJ databases">
        <title>Culturing micro-colonial fungi from biological soil crusts in the Mojave desert and describing Neophaeococcomyces mojavensis, and introducing the new genera and species Taxawa tesnikishii.</title>
        <authorList>
            <person name="Kurbessoian T."/>
            <person name="Stajich J.E."/>
        </authorList>
    </citation>
    <scope>NUCLEOTIDE SEQUENCE</scope>
    <source>
        <strain evidence="1">JES_115</strain>
    </source>
</reference>
<evidence type="ECO:0000313" key="1">
    <source>
        <dbReference type="EMBL" id="KAJ9646441.1"/>
    </source>
</evidence>
<proteinExistence type="predicted"/>
<comment type="caution">
    <text evidence="1">The sequence shown here is derived from an EMBL/GenBank/DDBJ whole genome shotgun (WGS) entry which is preliminary data.</text>
</comment>
<organism evidence="1 2">
    <name type="scientific">Coniosporium tulheliwenetii</name>
    <dbReference type="NCBI Taxonomy" id="3383036"/>
    <lineage>
        <taxon>Eukaryota</taxon>
        <taxon>Fungi</taxon>
        <taxon>Dikarya</taxon>
        <taxon>Ascomycota</taxon>
        <taxon>Pezizomycotina</taxon>
        <taxon>Dothideomycetes</taxon>
        <taxon>Dothideomycetes incertae sedis</taxon>
        <taxon>Coniosporium</taxon>
    </lineage>
</organism>
<protein>
    <submittedName>
        <fullName evidence="1">Uncharacterized protein</fullName>
    </submittedName>
</protein>
<keyword evidence="2" id="KW-1185">Reference proteome</keyword>
<evidence type="ECO:0000313" key="2">
    <source>
        <dbReference type="Proteomes" id="UP001172680"/>
    </source>
</evidence>
<gene>
    <name evidence="1" type="ORF">H2199_002490</name>
</gene>
<sequence>MAPIKPKRPSQRTRTTRPSASLNPRPSFPTPDTTFTTSKKDKRTMKHSQKLVADLQSLADALPETSNDNEDDGGAEETVVGQARIRHKSLKSRPGAMKRKEKLERAEKERFGRNMAQMAVGGQQQQGVVAGEVAAQGTGNRWAALRGFIEGTMEKNAAFQKT</sequence>
<name>A0ACC2ZF92_9PEZI</name>
<accession>A0ACC2ZF92</accession>
<dbReference type="Proteomes" id="UP001172680">
    <property type="component" value="Unassembled WGS sequence"/>
</dbReference>